<keyword evidence="3" id="KW-0233">DNA recombination</keyword>
<dbReference type="InterPro" id="IPR002104">
    <property type="entry name" value="Integrase_catalytic"/>
</dbReference>
<evidence type="ECO:0000313" key="5">
    <source>
        <dbReference type="EMBL" id="SMO65630.1"/>
    </source>
</evidence>
<dbReference type="RefSeq" id="WP_142454299.1">
    <property type="nucleotide sequence ID" value="NZ_FXTP01000007.1"/>
</dbReference>
<evidence type="ECO:0000256" key="3">
    <source>
        <dbReference type="ARBA" id="ARBA00023172"/>
    </source>
</evidence>
<evidence type="ECO:0000256" key="1">
    <source>
        <dbReference type="ARBA" id="ARBA00008857"/>
    </source>
</evidence>
<dbReference type="OrthoDB" id="9806835at2"/>
<dbReference type="Pfam" id="PF13102">
    <property type="entry name" value="Phage_int_SAM_5"/>
    <property type="match status" value="1"/>
</dbReference>
<keyword evidence="2" id="KW-0238">DNA-binding</keyword>
<dbReference type="EMBL" id="FXTP01000007">
    <property type="protein sequence ID" value="SMO65630.1"/>
    <property type="molecule type" value="Genomic_DNA"/>
</dbReference>
<dbReference type="InterPro" id="IPR010998">
    <property type="entry name" value="Integrase_recombinase_N"/>
</dbReference>
<accession>A0A521D3Y4</accession>
<dbReference type="Pfam" id="PF17293">
    <property type="entry name" value="Arm-DNA-bind_5"/>
    <property type="match status" value="1"/>
</dbReference>
<dbReference type="Proteomes" id="UP000317557">
    <property type="component" value="Unassembled WGS sequence"/>
</dbReference>
<dbReference type="Gene3D" id="1.10.443.10">
    <property type="entry name" value="Intergrase catalytic core"/>
    <property type="match status" value="1"/>
</dbReference>
<dbReference type="Pfam" id="PF00589">
    <property type="entry name" value="Phage_integrase"/>
    <property type="match status" value="1"/>
</dbReference>
<comment type="similarity">
    <text evidence="1">Belongs to the 'phage' integrase family.</text>
</comment>
<sequence length="410" mass="47765">MSATFQIVFRSDKPKKNGECPVYLRITQNRKAKFMSTGISVEPKYWNSDKREIRKSHRNAKTLNQILNLKRTEAEDAYAELARHGRDNSKNIKRKIKAKKDADFFIYAENEIRGKTEIGKLSQVSQTKVAKSQMEDYIGEPLLPIAQMDHHFLEGFQNYLLYQKKNKPTTIKKTFQPIKRIIRQALLDHVIHVDPFVFFKRVKENEPPEKTKLTLEQIDLLKSLDIKKGSSKWHTRNAFLFSFYSAGIRFGDVCELTWDNVKGGRLIYNMGKNGKKFSTHLNDPQKEILSHYSGERNQFIFPFLKNDVKYDDLGDLRRDIRSQNALCNKNLSNLRDLANDKIEKEELKLPYVEHISFHVARHSFAQHAVNNGVSVYELKQVLRHAKIETTEKYLKSLNAEVADKTISKLF</sequence>
<name>A0A521D3Y4_9BACT</name>
<proteinExistence type="inferred from homology"/>
<dbReference type="InterPro" id="IPR013762">
    <property type="entry name" value="Integrase-like_cat_sf"/>
</dbReference>
<dbReference type="GO" id="GO:0006310">
    <property type="term" value="P:DNA recombination"/>
    <property type="evidence" value="ECO:0007669"/>
    <property type="project" value="UniProtKB-KW"/>
</dbReference>
<dbReference type="InterPro" id="IPR011010">
    <property type="entry name" value="DNA_brk_join_enz"/>
</dbReference>
<keyword evidence="6" id="KW-1185">Reference proteome</keyword>
<dbReference type="GO" id="GO:0003677">
    <property type="term" value="F:DNA binding"/>
    <property type="evidence" value="ECO:0007669"/>
    <property type="project" value="UniProtKB-KW"/>
</dbReference>
<evidence type="ECO:0000313" key="6">
    <source>
        <dbReference type="Proteomes" id="UP000317557"/>
    </source>
</evidence>
<dbReference type="PROSITE" id="PS51898">
    <property type="entry name" value="TYR_RECOMBINASE"/>
    <property type="match status" value="1"/>
</dbReference>
<dbReference type="InterPro" id="IPR050090">
    <property type="entry name" value="Tyrosine_recombinase_XerCD"/>
</dbReference>
<dbReference type="Gene3D" id="1.10.150.130">
    <property type="match status" value="1"/>
</dbReference>
<dbReference type="PANTHER" id="PTHR30349:SF64">
    <property type="entry name" value="PROPHAGE INTEGRASE INTD-RELATED"/>
    <property type="match status" value="1"/>
</dbReference>
<protein>
    <submittedName>
        <fullName evidence="5">Site-specific recombinase XerD</fullName>
    </submittedName>
</protein>
<organism evidence="5 6">
    <name type="scientific">Gracilimonas mengyeensis</name>
    <dbReference type="NCBI Taxonomy" id="1302730"/>
    <lineage>
        <taxon>Bacteria</taxon>
        <taxon>Pseudomonadati</taxon>
        <taxon>Balneolota</taxon>
        <taxon>Balneolia</taxon>
        <taxon>Balneolales</taxon>
        <taxon>Balneolaceae</taxon>
        <taxon>Gracilimonas</taxon>
    </lineage>
</organism>
<dbReference type="AlphaFoldDB" id="A0A521D3Y4"/>
<dbReference type="InterPro" id="IPR035386">
    <property type="entry name" value="Arm-DNA-bind_5"/>
</dbReference>
<evidence type="ECO:0000256" key="2">
    <source>
        <dbReference type="ARBA" id="ARBA00023125"/>
    </source>
</evidence>
<dbReference type="InterPro" id="IPR025269">
    <property type="entry name" value="SAM-like_dom"/>
</dbReference>
<dbReference type="SUPFAM" id="SSF56349">
    <property type="entry name" value="DNA breaking-rejoining enzymes"/>
    <property type="match status" value="1"/>
</dbReference>
<dbReference type="GO" id="GO:0015074">
    <property type="term" value="P:DNA integration"/>
    <property type="evidence" value="ECO:0007669"/>
    <property type="project" value="InterPro"/>
</dbReference>
<reference evidence="5 6" key="1">
    <citation type="submission" date="2017-05" db="EMBL/GenBank/DDBJ databases">
        <authorList>
            <person name="Varghese N."/>
            <person name="Submissions S."/>
        </authorList>
    </citation>
    <scope>NUCLEOTIDE SEQUENCE [LARGE SCALE GENOMIC DNA]</scope>
    <source>
        <strain evidence="5 6">DSM 21985</strain>
    </source>
</reference>
<feature type="domain" description="Tyr recombinase" evidence="4">
    <location>
        <begin position="208"/>
        <end position="406"/>
    </location>
</feature>
<dbReference type="PANTHER" id="PTHR30349">
    <property type="entry name" value="PHAGE INTEGRASE-RELATED"/>
    <property type="match status" value="1"/>
</dbReference>
<gene>
    <name evidence="5" type="ORF">SAMN06265219_10749</name>
</gene>
<evidence type="ECO:0000259" key="4">
    <source>
        <dbReference type="PROSITE" id="PS51898"/>
    </source>
</evidence>